<evidence type="ECO:0000259" key="8">
    <source>
        <dbReference type="Pfam" id="PF09335"/>
    </source>
</evidence>
<comment type="similarity">
    <text evidence="2 7">Belongs to the DedA family.</text>
</comment>
<evidence type="ECO:0000313" key="9">
    <source>
        <dbReference type="EMBL" id="CZQ85457.1"/>
    </source>
</evidence>
<dbReference type="PANTHER" id="PTHR30353:SF0">
    <property type="entry name" value="TRANSMEMBRANE PROTEIN"/>
    <property type="match status" value="1"/>
</dbReference>
<dbReference type="STRING" id="140314.SAMN04488076_101118"/>
<evidence type="ECO:0000256" key="4">
    <source>
        <dbReference type="ARBA" id="ARBA00022692"/>
    </source>
</evidence>
<keyword evidence="5 7" id="KW-1133">Transmembrane helix</keyword>
<comment type="subcellular location">
    <subcellularLocation>
        <location evidence="1 7">Cell membrane</location>
        <topology evidence="1 7">Multi-pass membrane protein</topology>
    </subcellularLocation>
</comment>
<accession>A0A143YCS9</accession>
<evidence type="ECO:0000256" key="5">
    <source>
        <dbReference type="ARBA" id="ARBA00022989"/>
    </source>
</evidence>
<dbReference type="AlphaFoldDB" id="A0A143YCS9"/>
<keyword evidence="6 7" id="KW-0472">Membrane</keyword>
<evidence type="ECO:0000256" key="2">
    <source>
        <dbReference type="ARBA" id="ARBA00010792"/>
    </source>
</evidence>
<name>A0A143YCS9_9LACT</name>
<dbReference type="EMBL" id="FJNE01000002">
    <property type="protein sequence ID" value="CZQ85457.1"/>
    <property type="molecule type" value="Genomic_DNA"/>
</dbReference>
<gene>
    <name evidence="9" type="ORF">Tpal_635</name>
</gene>
<evidence type="ECO:0000256" key="7">
    <source>
        <dbReference type="RuleBase" id="RU367016"/>
    </source>
</evidence>
<keyword evidence="4 7" id="KW-0812">Transmembrane</keyword>
<sequence>MDIIMGVISFILHIDQNLVLMVNQFGSWTYVLLFLIVFIETGVVIFPFLPGDSLLFAAGAMTALHGSKLSLPILMLVTVLGAILGDSLNYEIGKKIGHQLVKYPRLSKLINQEKLEKAEEFFNTHGGSTIFLGRFIPFIRTFIPFTAGASSMRYSHFAMFNAIGGICWVAVGTLAGFFFGNIPFVAAHFSVVVLGIVAVSLIPVFITAIKSKRVPTN</sequence>
<feature type="domain" description="VTT" evidence="8">
    <location>
        <begin position="49"/>
        <end position="176"/>
    </location>
</feature>
<evidence type="ECO:0000256" key="6">
    <source>
        <dbReference type="ARBA" id="ARBA00023136"/>
    </source>
</evidence>
<dbReference type="Pfam" id="PF09335">
    <property type="entry name" value="VTT_dom"/>
    <property type="match status" value="1"/>
</dbReference>
<dbReference type="GO" id="GO:0005886">
    <property type="term" value="C:plasma membrane"/>
    <property type="evidence" value="ECO:0007669"/>
    <property type="project" value="UniProtKB-SubCell"/>
</dbReference>
<protein>
    <recommendedName>
        <fullName evidence="8">VTT domain-containing protein</fullName>
    </recommendedName>
</protein>
<organism evidence="9 10">
    <name type="scientific">Trichococcus palustris</name>
    <dbReference type="NCBI Taxonomy" id="140314"/>
    <lineage>
        <taxon>Bacteria</taxon>
        <taxon>Bacillati</taxon>
        <taxon>Bacillota</taxon>
        <taxon>Bacilli</taxon>
        <taxon>Lactobacillales</taxon>
        <taxon>Carnobacteriaceae</taxon>
        <taxon>Trichococcus</taxon>
    </lineage>
</organism>
<feature type="transmembrane region" description="Helical" evidence="7">
    <location>
        <begin position="185"/>
        <end position="209"/>
    </location>
</feature>
<keyword evidence="3 7" id="KW-1003">Cell membrane</keyword>
<feature type="transmembrane region" description="Helical" evidence="7">
    <location>
        <begin position="28"/>
        <end position="49"/>
    </location>
</feature>
<proteinExistence type="inferred from homology"/>
<dbReference type="Proteomes" id="UP000242754">
    <property type="component" value="Unassembled WGS sequence"/>
</dbReference>
<dbReference type="InterPro" id="IPR032816">
    <property type="entry name" value="VTT_dom"/>
</dbReference>
<keyword evidence="10" id="KW-1185">Reference proteome</keyword>
<evidence type="ECO:0000256" key="1">
    <source>
        <dbReference type="ARBA" id="ARBA00004651"/>
    </source>
</evidence>
<feature type="transmembrane region" description="Helical" evidence="7">
    <location>
        <begin position="69"/>
        <end position="88"/>
    </location>
</feature>
<dbReference type="PANTHER" id="PTHR30353">
    <property type="entry name" value="INNER MEMBRANE PROTEIN DEDA-RELATED"/>
    <property type="match status" value="1"/>
</dbReference>
<dbReference type="OrthoDB" id="9813426at2"/>
<dbReference type="InterPro" id="IPR032818">
    <property type="entry name" value="DedA-like"/>
</dbReference>
<evidence type="ECO:0000313" key="10">
    <source>
        <dbReference type="Proteomes" id="UP000242754"/>
    </source>
</evidence>
<evidence type="ECO:0000256" key="3">
    <source>
        <dbReference type="ARBA" id="ARBA00022475"/>
    </source>
</evidence>
<reference evidence="9 10" key="1">
    <citation type="submission" date="2016-02" db="EMBL/GenBank/DDBJ databases">
        <authorList>
            <person name="Wen L."/>
            <person name="He K."/>
            <person name="Yang H."/>
        </authorList>
    </citation>
    <scope>NUCLEOTIDE SEQUENCE [LARGE SCALE GENOMIC DNA]</scope>
    <source>
        <strain evidence="9">Trichococcus palustris</strain>
    </source>
</reference>
<feature type="transmembrane region" description="Helical" evidence="7">
    <location>
        <begin position="157"/>
        <end position="179"/>
    </location>
</feature>